<dbReference type="Proteomes" id="UP000886885">
    <property type="component" value="Unassembled WGS sequence"/>
</dbReference>
<evidence type="ECO:0000313" key="3">
    <source>
        <dbReference type="EMBL" id="KAG6736991.1"/>
    </source>
</evidence>
<dbReference type="OrthoDB" id="812935at2759"/>
<dbReference type="PANTHER" id="PTHR22835:SF675">
    <property type="entry name" value="ESTER HYDROLASE, PUTATIVE-RELATED"/>
    <property type="match status" value="1"/>
</dbReference>
<dbReference type="GO" id="GO:0016788">
    <property type="term" value="F:hydrolase activity, acting on ester bonds"/>
    <property type="evidence" value="ECO:0007669"/>
    <property type="project" value="InterPro"/>
</dbReference>
<dbReference type="AlphaFoldDB" id="A0A8X7XR36"/>
<gene>
    <name evidence="3" type="ORF">POTOM_060053</name>
</gene>
<comment type="caution">
    <text evidence="3">The sequence shown here is derived from an EMBL/GenBank/DDBJ whole genome shotgun (WGS) entry which is preliminary data.</text>
</comment>
<accession>A0A8X7XR36</accession>
<sequence length="388" mass="43494">MAIRFLALFQFLIIYSTFLHIILLQNSCNASNIVPKLRQCGFDAIYNLGTSISDTGNSAIDNPSIWQAMFPYGKTINEATGRPSDGLLIIDYIARSADLPLVVPYKNLSASHLSTSRGVNFAYSGATALSKEVLAKKNIILDWAKPSLRVQLGWLDDYFKGYCNNVKDCTEAVRSSLFMINFGTNDYGYAFSQNHNIEEVKKNGLVSDVVEAIKQALKKIIYHGARKVLVFGVALDGCRPISVTMQSANKSATYDRFGCVKDNNDFCNYHNELLQDGLKELREQNPDVQIVYGDLYNAMQSILDNSQSLGFKSLTEACCDVDVENKKKAILYKDKLCGAHGTIVCPKPEEYVFWDNGHCTQKANEQLADWIIQDIFPKFQCNAWHIYS</sequence>
<protein>
    <submittedName>
        <fullName evidence="3">Uncharacterized protein</fullName>
    </submittedName>
</protein>
<dbReference type="SUPFAM" id="SSF52266">
    <property type="entry name" value="SGNH hydrolase"/>
    <property type="match status" value="1"/>
</dbReference>
<evidence type="ECO:0000256" key="2">
    <source>
        <dbReference type="ARBA" id="ARBA00023180"/>
    </source>
</evidence>
<name>A0A8X7XR36_POPTO</name>
<dbReference type="Pfam" id="PF00657">
    <property type="entry name" value="Lipase_GDSL"/>
    <property type="match status" value="1"/>
</dbReference>
<dbReference type="PANTHER" id="PTHR22835">
    <property type="entry name" value="ZINC FINGER FYVE DOMAIN CONTAINING PROTEIN"/>
    <property type="match status" value="1"/>
</dbReference>
<proteinExistence type="inferred from homology"/>
<dbReference type="InterPro" id="IPR001087">
    <property type="entry name" value="GDSL"/>
</dbReference>
<dbReference type="Gene3D" id="3.40.50.1110">
    <property type="entry name" value="SGNH hydrolase"/>
    <property type="match status" value="1"/>
</dbReference>
<dbReference type="EMBL" id="JAAWWB010000318">
    <property type="protein sequence ID" value="KAG6736991.1"/>
    <property type="molecule type" value="Genomic_DNA"/>
</dbReference>
<keyword evidence="4" id="KW-1185">Reference proteome</keyword>
<evidence type="ECO:0000256" key="1">
    <source>
        <dbReference type="ARBA" id="ARBA00008668"/>
    </source>
</evidence>
<reference evidence="3" key="1">
    <citation type="journal article" date="2020" name="bioRxiv">
        <title>Hybrid origin of Populus tomentosa Carr. identified through genome sequencing and phylogenomic analysis.</title>
        <authorList>
            <person name="An X."/>
            <person name="Gao K."/>
            <person name="Chen Z."/>
            <person name="Li J."/>
            <person name="Yang X."/>
            <person name="Yang X."/>
            <person name="Zhou J."/>
            <person name="Guo T."/>
            <person name="Zhao T."/>
            <person name="Huang S."/>
            <person name="Miao D."/>
            <person name="Khan W.U."/>
            <person name="Rao P."/>
            <person name="Ye M."/>
            <person name="Lei B."/>
            <person name="Liao W."/>
            <person name="Wang J."/>
            <person name="Ji L."/>
            <person name="Li Y."/>
            <person name="Guo B."/>
            <person name="Mustafa N.S."/>
            <person name="Li S."/>
            <person name="Yun Q."/>
            <person name="Keller S.R."/>
            <person name="Mao J."/>
            <person name="Zhang R."/>
            <person name="Strauss S.H."/>
        </authorList>
    </citation>
    <scope>NUCLEOTIDE SEQUENCE</scope>
    <source>
        <strain evidence="3">GM15</strain>
        <tissue evidence="3">Leaf</tissue>
    </source>
</reference>
<comment type="similarity">
    <text evidence="1">Belongs to the 'GDSL' lipolytic enzyme family.</text>
</comment>
<keyword evidence="2" id="KW-0325">Glycoprotein</keyword>
<evidence type="ECO:0000313" key="4">
    <source>
        <dbReference type="Proteomes" id="UP000886885"/>
    </source>
</evidence>
<dbReference type="InterPro" id="IPR036514">
    <property type="entry name" value="SGNH_hydro_sf"/>
</dbReference>
<organism evidence="3 4">
    <name type="scientific">Populus tomentosa</name>
    <name type="common">Chinese white poplar</name>
    <dbReference type="NCBI Taxonomy" id="118781"/>
    <lineage>
        <taxon>Eukaryota</taxon>
        <taxon>Viridiplantae</taxon>
        <taxon>Streptophyta</taxon>
        <taxon>Embryophyta</taxon>
        <taxon>Tracheophyta</taxon>
        <taxon>Spermatophyta</taxon>
        <taxon>Magnoliopsida</taxon>
        <taxon>eudicotyledons</taxon>
        <taxon>Gunneridae</taxon>
        <taxon>Pentapetalae</taxon>
        <taxon>rosids</taxon>
        <taxon>fabids</taxon>
        <taxon>Malpighiales</taxon>
        <taxon>Salicaceae</taxon>
        <taxon>Saliceae</taxon>
        <taxon>Populus</taxon>
    </lineage>
</organism>